<keyword evidence="2" id="KW-1185">Reference proteome</keyword>
<dbReference type="PANTHER" id="PTHR31687">
    <property type="match status" value="1"/>
</dbReference>
<dbReference type="PANTHER" id="PTHR31687:SF3">
    <property type="entry name" value="PROTEIN URG3"/>
    <property type="match status" value="1"/>
</dbReference>
<dbReference type="EMBL" id="JADGJH010000606">
    <property type="protein sequence ID" value="KAJ3125496.1"/>
    <property type="molecule type" value="Genomic_DNA"/>
</dbReference>
<proteinExistence type="predicted"/>
<reference evidence="1" key="1">
    <citation type="submission" date="2020-05" db="EMBL/GenBank/DDBJ databases">
        <title>Phylogenomic resolution of chytrid fungi.</title>
        <authorList>
            <person name="Stajich J.E."/>
            <person name="Amses K."/>
            <person name="Simmons R."/>
            <person name="Seto K."/>
            <person name="Myers J."/>
            <person name="Bonds A."/>
            <person name="Quandt C.A."/>
            <person name="Barry K."/>
            <person name="Liu P."/>
            <person name="Grigoriev I."/>
            <person name="Longcore J.E."/>
            <person name="James T.Y."/>
        </authorList>
    </citation>
    <scope>NUCLEOTIDE SEQUENCE</scope>
    <source>
        <strain evidence="1">JEL0513</strain>
    </source>
</reference>
<evidence type="ECO:0008006" key="3">
    <source>
        <dbReference type="Google" id="ProtNLM"/>
    </source>
</evidence>
<dbReference type="AlphaFoldDB" id="A0AAD5T516"/>
<accession>A0AAD5T516</accession>
<comment type="caution">
    <text evidence="1">The sequence shown here is derived from an EMBL/GenBank/DDBJ whole genome shotgun (WGS) entry which is preliminary data.</text>
</comment>
<protein>
    <recommendedName>
        <fullName evidence="3">DUF1688-domain-containing protein</fullName>
    </recommendedName>
</protein>
<dbReference type="Proteomes" id="UP001211907">
    <property type="component" value="Unassembled WGS sequence"/>
</dbReference>
<organism evidence="1 2">
    <name type="scientific">Physocladia obscura</name>
    <dbReference type="NCBI Taxonomy" id="109957"/>
    <lineage>
        <taxon>Eukaryota</taxon>
        <taxon>Fungi</taxon>
        <taxon>Fungi incertae sedis</taxon>
        <taxon>Chytridiomycota</taxon>
        <taxon>Chytridiomycota incertae sedis</taxon>
        <taxon>Chytridiomycetes</taxon>
        <taxon>Chytridiales</taxon>
        <taxon>Chytriomycetaceae</taxon>
        <taxon>Physocladia</taxon>
    </lineage>
</organism>
<evidence type="ECO:0000313" key="2">
    <source>
        <dbReference type="Proteomes" id="UP001211907"/>
    </source>
</evidence>
<sequence length="466" mass="51195">MSDTQQEGAQDLARQLRSLSAVRQTTRLALEHAAHLQHFEVSIDKIDPVVQGVLNLIARDYPSPAHVPFHSRWRHFEGPRPSQQRIAPLAASWQCSATEKVRRLVDLFVVSVLLDAGAGPDWSFFFEDKNGKTKATRSEGLALASLSWFLKGGFSASSTTLHRVDASILTSPDKISPTTLSAAFQVSDNNPLVGVEGRCTLLNRLGTVLHENPRFFYNKDNDDYRPGNMVDYILAHPSRVNNSSSSSGGVSVPVDVLWEVVMDGLSGVWPATRTSIAGISLGDVWPCDFLKRVDLSGAGDIPRHAAKHGYYFMAFHKLSQWLTYSLMEPFSLLNCTFTNMDVMTGLAEYRNGGLFVDMGVITLKPDTLTRGLETARSSSTTIPTEQIVPRFQVHDDAVVEWRALTVALLDVVGDRVRAELGMTAAQLPLVKVLEAGTWKLGREVAAQLRPLTKGPPIDIISDGTVF</sequence>
<dbReference type="InterPro" id="IPR012469">
    <property type="entry name" value="DUF1688"/>
</dbReference>
<gene>
    <name evidence="1" type="ORF">HK100_010766</name>
</gene>
<evidence type="ECO:0000313" key="1">
    <source>
        <dbReference type="EMBL" id="KAJ3125496.1"/>
    </source>
</evidence>
<name>A0AAD5T516_9FUNG</name>
<dbReference type="Pfam" id="PF07958">
    <property type="entry name" value="DUF1688"/>
    <property type="match status" value="1"/>
</dbReference>